<keyword evidence="1" id="KW-0472">Membrane</keyword>
<dbReference type="GeneID" id="39745278"/>
<dbReference type="AlphaFoldDB" id="A0A1Y1JQI9"/>
<dbReference type="Proteomes" id="UP000195521">
    <property type="component" value="Unassembled WGS sequence"/>
</dbReference>
<gene>
    <name evidence="2" type="ORF">PGO_003150</name>
</gene>
<dbReference type="RefSeq" id="XP_028547059.1">
    <property type="nucleotide sequence ID" value="XM_028691258.1"/>
</dbReference>
<proteinExistence type="predicted"/>
<accession>A0A1Y1JQI9</accession>
<evidence type="ECO:0000256" key="1">
    <source>
        <dbReference type="SAM" id="Phobius"/>
    </source>
</evidence>
<comment type="caution">
    <text evidence="2">The sequence shown here is derived from an EMBL/GenBank/DDBJ whole genome shotgun (WGS) entry which is preliminary data.</text>
</comment>
<feature type="transmembrane region" description="Helical" evidence="1">
    <location>
        <begin position="273"/>
        <end position="293"/>
    </location>
</feature>
<evidence type="ECO:0000313" key="3">
    <source>
        <dbReference type="Proteomes" id="UP000195521"/>
    </source>
</evidence>
<organism evidence="2 3">
    <name type="scientific">Plasmodium gonderi</name>
    <dbReference type="NCBI Taxonomy" id="77519"/>
    <lineage>
        <taxon>Eukaryota</taxon>
        <taxon>Sar</taxon>
        <taxon>Alveolata</taxon>
        <taxon>Apicomplexa</taxon>
        <taxon>Aconoidasida</taxon>
        <taxon>Haemosporida</taxon>
        <taxon>Plasmodiidae</taxon>
        <taxon>Plasmodium</taxon>
        <taxon>Plasmodium (Plasmodium)</taxon>
    </lineage>
</organism>
<protein>
    <submittedName>
        <fullName evidence="2">Variable surface protein</fullName>
    </submittedName>
</protein>
<keyword evidence="3" id="KW-1185">Reference proteome</keyword>
<dbReference type="EMBL" id="BDQF01000338">
    <property type="protein sequence ID" value="GAW84470.1"/>
    <property type="molecule type" value="Genomic_DNA"/>
</dbReference>
<keyword evidence="1" id="KW-0812">Transmembrane</keyword>
<sequence length="344" mass="40563">MENNDFDFTGIFPNCTDNFLWDIYQNRSRSTQQEFTKLCSTFKNDVTNSDSKIHNFVQYCQVLGLYLEHIYNKGLTLKPNSCCKLFYYKLKKDIIDKFALKCTYANNDCYNKMIQKAGVNISSKILGICKDHFVDIDNNTSALLDYLFEIYKDINLFSTEPLQRTTNNVSPFTKKIDKLEEYSRKNKIRLNAVLENIIQICVKYNNDWKYREPEKHSLYYISDKWINKLRMKINGTYAEITGNEKGHTENFQTKALEAETLMSTGTYGETSTGISVGMIFISFSILIIMFILYKYTTYFSFLKPRVRRLRIRLNKNNRNNMDFIYSFDFKNKNSLDGKYEISYS</sequence>
<keyword evidence="1" id="KW-1133">Transmembrane helix</keyword>
<reference evidence="3" key="1">
    <citation type="submission" date="2017-04" db="EMBL/GenBank/DDBJ databases">
        <title>Plasmodium gonderi genome.</title>
        <authorList>
            <person name="Arisue N."/>
            <person name="Honma H."/>
            <person name="Kawai S."/>
            <person name="Tougan T."/>
            <person name="Tanabe K."/>
            <person name="Horii T."/>
        </authorList>
    </citation>
    <scope>NUCLEOTIDE SEQUENCE [LARGE SCALE GENOMIC DNA]</scope>
    <source>
        <strain evidence="3">ATCC 30045</strain>
    </source>
</reference>
<evidence type="ECO:0000313" key="2">
    <source>
        <dbReference type="EMBL" id="GAW84470.1"/>
    </source>
</evidence>
<name>A0A1Y1JQI9_PLAGO</name>